<dbReference type="Proteomes" id="UP000683000">
    <property type="component" value="Unassembled WGS sequence"/>
</dbReference>
<dbReference type="EMBL" id="JAGFBS010000020">
    <property type="protein sequence ID" value="KAG6373768.1"/>
    <property type="molecule type" value="Genomic_DNA"/>
</dbReference>
<dbReference type="AlphaFoldDB" id="A0A8I2YMA6"/>
<dbReference type="OrthoDB" id="2548233at2759"/>
<reference evidence="1" key="1">
    <citation type="submission" date="2021-03" db="EMBL/GenBank/DDBJ databases">
        <title>Evolutionary innovations through gain and loss of genes in the ectomycorrhizal Boletales.</title>
        <authorList>
            <person name="Wu G."/>
            <person name="Miyauchi S."/>
            <person name="Morin E."/>
            <person name="Yang Z.-L."/>
            <person name="Xu J."/>
            <person name="Martin F.M."/>
        </authorList>
    </citation>
    <scope>NUCLEOTIDE SEQUENCE</scope>
    <source>
        <strain evidence="1">BR01</strain>
    </source>
</reference>
<proteinExistence type="predicted"/>
<organism evidence="1 2">
    <name type="scientific">Boletus reticuloceps</name>
    <dbReference type="NCBI Taxonomy" id="495285"/>
    <lineage>
        <taxon>Eukaryota</taxon>
        <taxon>Fungi</taxon>
        <taxon>Dikarya</taxon>
        <taxon>Basidiomycota</taxon>
        <taxon>Agaricomycotina</taxon>
        <taxon>Agaricomycetes</taxon>
        <taxon>Agaricomycetidae</taxon>
        <taxon>Boletales</taxon>
        <taxon>Boletineae</taxon>
        <taxon>Boletaceae</taxon>
        <taxon>Boletoideae</taxon>
        <taxon>Boletus</taxon>
    </lineage>
</organism>
<protein>
    <submittedName>
        <fullName evidence="1">Uncharacterized protein</fullName>
    </submittedName>
</protein>
<name>A0A8I2YMA6_9AGAM</name>
<evidence type="ECO:0000313" key="2">
    <source>
        <dbReference type="Proteomes" id="UP000683000"/>
    </source>
</evidence>
<accession>A0A8I2YMA6</accession>
<sequence length="165" mass="18595">MAQSGFRFRRTRSIAHEQTRNLNIGSLYCHFLRAYLLTTSRESDDGSKEYGLYFHGSHSIIDARSALHAINLVCEWLSGEGMDITDHGDGGPHQEWDNWNRVPAGVRRGECSNRVPPTRELNISVLLYHSYLGFGNSCDHRGDEEARGFATPLFHAASDESISRN</sequence>
<keyword evidence="2" id="KW-1185">Reference proteome</keyword>
<evidence type="ECO:0000313" key="1">
    <source>
        <dbReference type="EMBL" id="KAG6373768.1"/>
    </source>
</evidence>
<gene>
    <name evidence="1" type="ORF">JVT61DRAFT_5910</name>
</gene>
<comment type="caution">
    <text evidence="1">The sequence shown here is derived from an EMBL/GenBank/DDBJ whole genome shotgun (WGS) entry which is preliminary data.</text>
</comment>